<accession>A0A841Z067</accession>
<proteinExistence type="predicted"/>
<dbReference type="Proteomes" id="UP000569903">
    <property type="component" value="Unassembled WGS sequence"/>
</dbReference>
<evidence type="ECO:0000313" key="2">
    <source>
        <dbReference type="Proteomes" id="UP000569903"/>
    </source>
</evidence>
<dbReference type="RefSeq" id="WP_185390204.1">
    <property type="nucleotide sequence ID" value="NZ_JAARQN010000019.1"/>
</dbReference>
<dbReference type="AlphaFoldDB" id="A0A841Z067"/>
<name>A0A841Z067_9LIST</name>
<organism evidence="1 2">
    <name type="scientific">Listeria newyorkensis</name>
    <dbReference type="NCBI Taxonomy" id="1497681"/>
    <lineage>
        <taxon>Bacteria</taxon>
        <taxon>Bacillati</taxon>
        <taxon>Bacillota</taxon>
        <taxon>Bacilli</taxon>
        <taxon>Bacillales</taxon>
        <taxon>Listeriaceae</taxon>
        <taxon>Listeria</taxon>
    </lineage>
</organism>
<reference evidence="1 2" key="1">
    <citation type="submission" date="2020-03" db="EMBL/GenBank/DDBJ databases">
        <title>Soil Listeria distribution.</title>
        <authorList>
            <person name="Liao J."/>
            <person name="Wiedmann M."/>
        </authorList>
    </citation>
    <scope>NUCLEOTIDE SEQUENCE [LARGE SCALE GENOMIC DNA]</scope>
    <source>
        <strain evidence="1 2">FSL L7-1614</strain>
    </source>
</reference>
<sequence length="128" mass="14686">MFKNKLDRVIGEELNLRVTLPKAHDSSDEVPVTSIELNGKRYIREDLIEDKTEESPISLDGSYVQVMQNENATTIITKDFTLIRHKEGRMWIVDKHGIRLSKDGALMEIEQCVDEDGSLYAGRAMYDR</sequence>
<comment type="caution">
    <text evidence="1">The sequence shown here is derived from an EMBL/GenBank/DDBJ whole genome shotgun (WGS) entry which is preliminary data.</text>
</comment>
<dbReference type="EMBL" id="JAARQN010000019">
    <property type="protein sequence ID" value="MBC1459060.1"/>
    <property type="molecule type" value="Genomic_DNA"/>
</dbReference>
<protein>
    <submittedName>
        <fullName evidence="1">Uncharacterized protein</fullName>
    </submittedName>
</protein>
<evidence type="ECO:0000313" key="1">
    <source>
        <dbReference type="EMBL" id="MBC1459060.1"/>
    </source>
</evidence>
<gene>
    <name evidence="1" type="ORF">HB850_14970</name>
</gene>